<reference evidence="5 6" key="2">
    <citation type="submission" date="2024-05" db="EMBL/GenBank/DDBJ databases">
        <authorList>
            <person name="Chen Y."/>
            <person name="Shah S."/>
            <person name="Dougan E. K."/>
            <person name="Thang M."/>
            <person name="Chan C."/>
        </authorList>
    </citation>
    <scope>NUCLEOTIDE SEQUENCE [LARGE SCALE GENOMIC DNA]</scope>
</reference>
<dbReference type="InterPro" id="IPR019734">
    <property type="entry name" value="TPR_rpt"/>
</dbReference>
<dbReference type="EMBL" id="CAMXCT020000482">
    <property type="protein sequence ID" value="CAL1132781.1"/>
    <property type="molecule type" value="Genomic_DNA"/>
</dbReference>
<evidence type="ECO:0000256" key="1">
    <source>
        <dbReference type="ARBA" id="ARBA00022581"/>
    </source>
</evidence>
<name>A0A9P1BWH7_9DINO</name>
<dbReference type="OrthoDB" id="10670437at2759"/>
<protein>
    <submittedName>
        <fullName evidence="5">SnRNP core protein D2</fullName>
    </submittedName>
</protein>
<dbReference type="GO" id="GO:0004842">
    <property type="term" value="F:ubiquitin-protein transferase activity"/>
    <property type="evidence" value="ECO:0007669"/>
    <property type="project" value="InterPro"/>
</dbReference>
<dbReference type="GO" id="GO:0016567">
    <property type="term" value="P:protein ubiquitination"/>
    <property type="evidence" value="ECO:0007669"/>
    <property type="project" value="InterPro"/>
</dbReference>
<feature type="region of interest" description="Disordered" evidence="2">
    <location>
        <begin position="325"/>
        <end position="524"/>
    </location>
</feature>
<dbReference type="SUPFAM" id="SSF57850">
    <property type="entry name" value="RING/U-box"/>
    <property type="match status" value="1"/>
</dbReference>
<dbReference type="InterPro" id="IPR003613">
    <property type="entry name" value="Ubox_domain"/>
</dbReference>
<keyword evidence="1" id="KW-0945">Host-virus interaction</keyword>
<keyword evidence="6" id="KW-1185">Reference proteome</keyword>
<feature type="compositionally biased region" description="Low complexity" evidence="2">
    <location>
        <begin position="438"/>
        <end position="448"/>
    </location>
</feature>
<dbReference type="CDD" id="cd16664">
    <property type="entry name" value="RING-Ubox_PUB"/>
    <property type="match status" value="1"/>
</dbReference>
<evidence type="ECO:0000259" key="3">
    <source>
        <dbReference type="PROSITE" id="PS51698"/>
    </source>
</evidence>
<dbReference type="SMART" id="SM00028">
    <property type="entry name" value="TPR"/>
    <property type="match status" value="4"/>
</dbReference>
<organism evidence="4">
    <name type="scientific">Cladocopium goreaui</name>
    <dbReference type="NCBI Taxonomy" id="2562237"/>
    <lineage>
        <taxon>Eukaryota</taxon>
        <taxon>Sar</taxon>
        <taxon>Alveolata</taxon>
        <taxon>Dinophyceae</taxon>
        <taxon>Suessiales</taxon>
        <taxon>Symbiodiniaceae</taxon>
        <taxon>Cladocopium</taxon>
    </lineage>
</organism>
<feature type="region of interest" description="Disordered" evidence="2">
    <location>
        <begin position="108"/>
        <end position="134"/>
    </location>
</feature>
<dbReference type="InterPro" id="IPR045210">
    <property type="entry name" value="RING-Ubox_PUB"/>
</dbReference>
<dbReference type="SUPFAM" id="SSF48452">
    <property type="entry name" value="TPR-like"/>
    <property type="match status" value="1"/>
</dbReference>
<evidence type="ECO:0000313" key="5">
    <source>
        <dbReference type="EMBL" id="CAL4766718.1"/>
    </source>
</evidence>
<dbReference type="EMBL" id="CAMXCT030000482">
    <property type="protein sequence ID" value="CAL4766718.1"/>
    <property type="molecule type" value="Genomic_DNA"/>
</dbReference>
<comment type="caution">
    <text evidence="4">The sequence shown here is derived from an EMBL/GenBank/DDBJ whole genome shotgun (WGS) entry which is preliminary data.</text>
</comment>
<dbReference type="PROSITE" id="PS51698">
    <property type="entry name" value="U_BOX"/>
    <property type="match status" value="1"/>
</dbReference>
<dbReference type="Pfam" id="PF04564">
    <property type="entry name" value="U-box"/>
    <property type="match status" value="1"/>
</dbReference>
<dbReference type="InterPro" id="IPR011990">
    <property type="entry name" value="TPR-like_helical_dom_sf"/>
</dbReference>
<dbReference type="AlphaFoldDB" id="A0A9P1BWH7"/>
<accession>A0A9P1BWH7</accession>
<feature type="domain" description="U-box" evidence="3">
    <location>
        <begin position="765"/>
        <end position="839"/>
    </location>
</feature>
<dbReference type="PANTHER" id="PTHR13037">
    <property type="entry name" value="FORMIN"/>
    <property type="match status" value="1"/>
</dbReference>
<feature type="compositionally biased region" description="Polar residues" evidence="2">
    <location>
        <begin position="346"/>
        <end position="362"/>
    </location>
</feature>
<evidence type="ECO:0000313" key="6">
    <source>
        <dbReference type="Proteomes" id="UP001152797"/>
    </source>
</evidence>
<dbReference type="InterPro" id="IPR013083">
    <property type="entry name" value="Znf_RING/FYVE/PHD"/>
</dbReference>
<dbReference type="SMART" id="SM00504">
    <property type="entry name" value="Ubox"/>
    <property type="match status" value="1"/>
</dbReference>
<proteinExistence type="predicted"/>
<dbReference type="EMBL" id="CAMXCT010000482">
    <property type="protein sequence ID" value="CAI3979406.1"/>
    <property type="molecule type" value="Genomic_DNA"/>
</dbReference>
<sequence length="994" mass="107539">MSFSDSELVVAAALDADVAPRPRSAPCRALPTLDLDAMTAEAVELFRKGQQQAALDLAMDFCHQAEDLLGERHAVYVDGLATVAALAEQMGCRTEARQLLKEAEELHQGNQLQEDPLEESANSTSSNSLESCSDEAAAEKIEQLTWEIQELLKDGHPELAAKLLADAEVRLLSEDEGNETLHGLKRAALHTLWAAVLEDIGEKDKAAKLYDEALTCLKHEDQEFDSVSEISDDASHRSTRELLELHQQQRPLPIAEKMKLLMDREIPGPEVPASHEVKADLKTEELLTPGPEAFEPTEPSTPFQAPAARQVEPMAPMAFEASETLTEALSKEASPCTPEEPKAPTAFQTSPATPQTTLSKAYQTPYAPPEPKAPKTSQTLAATPPEPKALKTFSTTPSAPPEPKAPKTCQTPPPTPPPAKTGRNSHTPPVTPPDPKATKAPAPSSTVSPPKPSSTPDAKEVKTVSKAAPKKRPPPMAPMAPKVGAVRVGGGFKLTPKAPSKAKAKVAPRAKATAPPDPVDPEPSTEPLDLMTRLTFAAQKVMVTADHFLGLSKFEKAADILEEQLVEISAETSPLRNSDLHVQLLQKYGGILWWDGDAEGAIDAYAAADEVLTERAEAEKDAGLLLQRAKLWGKVAQVHRKSGDLDAADRHLEAAMYSLEQLRDKPSGSEAKSHSVALEDLLRDLQASLGQVCVEKKEYGRAQELYLMAFSCDEKRCETIRSNGSVSVGGFTFPGEAGFQERKEGADGADDEKHKIRIESRSVVDCPEDMRCAIDGKVMVNPVQSPYGHFFERKTLEKWFANCGSVCPITQKSLRLEECQADPEMKKRIVKFLKGHQVSVRQITGISIPFPFDPCHGLSIQSADLSFATHSDCQLASVGCYHPSKLSTGAHRSPVARRGTAATSAADRVYWFSRPKLPGSFEAGVVTVEQRSFDARLVLGLFDVGVEEPVMLYAADRISMDTSGRPAAPNAALQAALQRSFCTGLDVAKFGLLT</sequence>
<reference evidence="4" key="1">
    <citation type="submission" date="2022-10" db="EMBL/GenBank/DDBJ databases">
        <authorList>
            <person name="Chen Y."/>
            <person name="Dougan E. K."/>
            <person name="Chan C."/>
            <person name="Rhodes N."/>
            <person name="Thang M."/>
        </authorList>
    </citation>
    <scope>NUCLEOTIDE SEQUENCE</scope>
</reference>
<gene>
    <name evidence="4" type="ORF">C1SCF055_LOCUS7358</name>
</gene>
<feature type="compositionally biased region" description="Low complexity" evidence="2">
    <location>
        <begin position="119"/>
        <end position="134"/>
    </location>
</feature>
<evidence type="ECO:0000313" key="4">
    <source>
        <dbReference type="EMBL" id="CAI3979406.1"/>
    </source>
</evidence>
<dbReference type="Proteomes" id="UP001152797">
    <property type="component" value="Unassembled WGS sequence"/>
</dbReference>
<dbReference type="PANTHER" id="PTHR13037:SF24">
    <property type="entry name" value="POLYCOMB PROTEIN PCL-RELATED"/>
    <property type="match status" value="1"/>
</dbReference>
<dbReference type="Gene3D" id="1.25.40.10">
    <property type="entry name" value="Tetratricopeptide repeat domain"/>
    <property type="match status" value="1"/>
</dbReference>
<evidence type="ECO:0000256" key="2">
    <source>
        <dbReference type="SAM" id="MobiDB-lite"/>
    </source>
</evidence>
<dbReference type="Gene3D" id="3.30.40.10">
    <property type="entry name" value="Zinc/RING finger domain, C3HC4 (zinc finger)"/>
    <property type="match status" value="1"/>
</dbReference>